<dbReference type="EMBL" id="ML994176">
    <property type="protein sequence ID" value="KAF2198039.1"/>
    <property type="molecule type" value="Genomic_DNA"/>
</dbReference>
<reference evidence="1" key="1">
    <citation type="journal article" date="2020" name="Stud. Mycol.">
        <title>101 Dothideomycetes genomes: a test case for predicting lifestyles and emergence of pathogens.</title>
        <authorList>
            <person name="Haridas S."/>
            <person name="Albert R."/>
            <person name="Binder M."/>
            <person name="Bloem J."/>
            <person name="Labutti K."/>
            <person name="Salamov A."/>
            <person name="Andreopoulos B."/>
            <person name="Baker S."/>
            <person name="Barry K."/>
            <person name="Bills G."/>
            <person name="Bluhm B."/>
            <person name="Cannon C."/>
            <person name="Castanera R."/>
            <person name="Culley D."/>
            <person name="Daum C."/>
            <person name="Ezra D."/>
            <person name="Gonzalez J."/>
            <person name="Henrissat B."/>
            <person name="Kuo A."/>
            <person name="Liang C."/>
            <person name="Lipzen A."/>
            <person name="Lutzoni F."/>
            <person name="Magnuson J."/>
            <person name="Mondo S."/>
            <person name="Nolan M."/>
            <person name="Ohm R."/>
            <person name="Pangilinan J."/>
            <person name="Park H.-J."/>
            <person name="Ramirez L."/>
            <person name="Alfaro M."/>
            <person name="Sun H."/>
            <person name="Tritt A."/>
            <person name="Yoshinaga Y."/>
            <person name="Zwiers L.-H."/>
            <person name="Turgeon B."/>
            <person name="Goodwin S."/>
            <person name="Spatafora J."/>
            <person name="Crous P."/>
            <person name="Grigoriev I."/>
        </authorList>
    </citation>
    <scope>NUCLEOTIDE SEQUENCE</scope>
    <source>
        <strain evidence="1">ATCC 74209</strain>
    </source>
</reference>
<keyword evidence="2" id="KW-1185">Reference proteome</keyword>
<name>A0A9P4MM91_9PLEO</name>
<comment type="caution">
    <text evidence="1">The sequence shown here is derived from an EMBL/GenBank/DDBJ whole genome shotgun (WGS) entry which is preliminary data.</text>
</comment>
<sequence length="172" mass="19547">MSFHHMGRVLKLPYARVLYSWKEFSASALKHSFPFPLSSRTLALALALALALSTLPLVFSSPILPSKDHSYITEHKTLPQSSPFTVSSQVVFIKTKQNGMQSVMAQERYVGIERPSEIDDRTPKRFNQQEISAQEIDPMRVPRNFCFEAENGSNIPMQLPKWEMKPDIVVNP</sequence>
<dbReference type="AlphaFoldDB" id="A0A9P4MM91"/>
<evidence type="ECO:0000313" key="1">
    <source>
        <dbReference type="EMBL" id="KAF2198039.1"/>
    </source>
</evidence>
<proteinExistence type="predicted"/>
<organism evidence="1 2">
    <name type="scientific">Delitschia confertaspora ATCC 74209</name>
    <dbReference type="NCBI Taxonomy" id="1513339"/>
    <lineage>
        <taxon>Eukaryota</taxon>
        <taxon>Fungi</taxon>
        <taxon>Dikarya</taxon>
        <taxon>Ascomycota</taxon>
        <taxon>Pezizomycotina</taxon>
        <taxon>Dothideomycetes</taxon>
        <taxon>Pleosporomycetidae</taxon>
        <taxon>Pleosporales</taxon>
        <taxon>Delitschiaceae</taxon>
        <taxon>Delitschia</taxon>
    </lineage>
</organism>
<gene>
    <name evidence="1" type="ORF">GQ43DRAFT_179609</name>
</gene>
<accession>A0A9P4MM91</accession>
<dbReference type="Proteomes" id="UP000799536">
    <property type="component" value="Unassembled WGS sequence"/>
</dbReference>
<evidence type="ECO:0000313" key="2">
    <source>
        <dbReference type="Proteomes" id="UP000799536"/>
    </source>
</evidence>
<protein>
    <submittedName>
        <fullName evidence="1">Uncharacterized protein</fullName>
    </submittedName>
</protein>